<dbReference type="Gene3D" id="1.10.530.40">
    <property type="match status" value="1"/>
</dbReference>
<evidence type="ECO:0000313" key="8">
    <source>
        <dbReference type="Proteomes" id="UP000230282"/>
    </source>
</evidence>
<dbReference type="PANTHER" id="PTHR38107:SF4">
    <property type="entry name" value="LYSOZYME"/>
    <property type="match status" value="1"/>
</dbReference>
<dbReference type="SUPFAM" id="SSF53955">
    <property type="entry name" value="Lysozyme-like"/>
    <property type="match status" value="1"/>
</dbReference>
<dbReference type="Proteomes" id="UP000230282">
    <property type="component" value="Unassembled WGS sequence"/>
</dbReference>
<sequence>MSKLTKITTGAVCAVGAIIAIVQTDYTDLRISTKGLEIIGNAEGCRRDPYRCPSDVLTVGIGSTEYSGEKINPKKRYTDKEIADRWANDLRIAERCVNRYANGAKMPQGAFDSLTSITFNVGCSKLKDSTLFKMARQGYKPEMCDQFGRWVYAGGKKLKGLENRRKEESNLCMQEQQTPTQFLWRW</sequence>
<dbReference type="GO" id="GO:0016998">
    <property type="term" value="P:cell wall macromolecule catabolic process"/>
    <property type="evidence" value="ECO:0007669"/>
    <property type="project" value="InterPro"/>
</dbReference>
<keyword evidence="2 6" id="KW-0929">Antimicrobial</keyword>
<comment type="caution">
    <text evidence="7">The sequence shown here is derived from an EMBL/GenBank/DDBJ whole genome shotgun (WGS) entry which is preliminary data.</text>
</comment>
<keyword evidence="5 6" id="KW-0326">Glycosidase</keyword>
<dbReference type="InterPro" id="IPR034690">
    <property type="entry name" value="Endolysin_T4_type"/>
</dbReference>
<comment type="similarity">
    <text evidence="6">Belongs to the glycosyl hydrolase 24 family.</text>
</comment>
<dbReference type="RefSeq" id="WP_100297505.1">
    <property type="nucleotide sequence ID" value="NZ_PHGZ01000028.1"/>
</dbReference>
<dbReference type="AlphaFoldDB" id="A0A2M8RTA0"/>
<dbReference type="InterPro" id="IPR023346">
    <property type="entry name" value="Lysozyme-like_dom_sf"/>
</dbReference>
<keyword evidence="4 6" id="KW-0378">Hydrolase</keyword>
<dbReference type="OrthoDB" id="8141296at2"/>
<evidence type="ECO:0000256" key="1">
    <source>
        <dbReference type="ARBA" id="ARBA00000632"/>
    </source>
</evidence>
<dbReference type="CDD" id="cd16901">
    <property type="entry name" value="lyz_P1"/>
    <property type="match status" value="1"/>
</dbReference>
<dbReference type="InterPro" id="IPR002196">
    <property type="entry name" value="Glyco_hydro_24"/>
</dbReference>
<name>A0A2M8RTA0_9PAST</name>
<comment type="catalytic activity">
    <reaction evidence="1 6">
        <text>Hydrolysis of (1-&gt;4)-beta-linkages between N-acetylmuramic acid and N-acetyl-D-glucosamine residues in a peptidoglycan and between N-acetyl-D-glucosamine residues in chitodextrins.</text>
        <dbReference type="EC" id="3.2.1.17"/>
    </reaction>
</comment>
<dbReference type="GO" id="GO:0009253">
    <property type="term" value="P:peptidoglycan catabolic process"/>
    <property type="evidence" value="ECO:0007669"/>
    <property type="project" value="InterPro"/>
</dbReference>
<evidence type="ECO:0000256" key="5">
    <source>
        <dbReference type="ARBA" id="ARBA00023295"/>
    </source>
</evidence>
<keyword evidence="3 6" id="KW-0081">Bacteriolytic enzyme</keyword>
<dbReference type="HAMAP" id="MF_04136">
    <property type="entry name" value="SAR_ENDOLYSIN"/>
    <property type="match status" value="1"/>
</dbReference>
<protein>
    <recommendedName>
        <fullName evidence="6">Lysozyme</fullName>
        <ecNumber evidence="6">3.2.1.17</ecNumber>
    </recommendedName>
</protein>
<dbReference type="InterPro" id="IPR023347">
    <property type="entry name" value="Lysozyme_dom_sf"/>
</dbReference>
<evidence type="ECO:0000256" key="6">
    <source>
        <dbReference type="RuleBase" id="RU003788"/>
    </source>
</evidence>
<dbReference type="GO" id="GO:0031640">
    <property type="term" value="P:killing of cells of another organism"/>
    <property type="evidence" value="ECO:0007669"/>
    <property type="project" value="UniProtKB-KW"/>
</dbReference>
<accession>A0A2M8RTA0</accession>
<dbReference type="InterPro" id="IPR043688">
    <property type="entry name" value="SAR_endolysin-like"/>
</dbReference>
<keyword evidence="8" id="KW-1185">Reference proteome</keyword>
<dbReference type="GO" id="GO:0042742">
    <property type="term" value="P:defense response to bacterium"/>
    <property type="evidence" value="ECO:0007669"/>
    <property type="project" value="UniProtKB-KW"/>
</dbReference>
<proteinExistence type="inferred from homology"/>
<dbReference type="Pfam" id="PF00959">
    <property type="entry name" value="Phage_lysozyme"/>
    <property type="match status" value="1"/>
</dbReference>
<evidence type="ECO:0000256" key="3">
    <source>
        <dbReference type="ARBA" id="ARBA00022638"/>
    </source>
</evidence>
<evidence type="ECO:0000256" key="2">
    <source>
        <dbReference type="ARBA" id="ARBA00022529"/>
    </source>
</evidence>
<dbReference type="EMBL" id="PHGZ01000028">
    <property type="protein sequence ID" value="PJG82118.1"/>
    <property type="molecule type" value="Genomic_DNA"/>
</dbReference>
<gene>
    <name evidence="7" type="ORF">CVP04_10710</name>
</gene>
<evidence type="ECO:0000313" key="7">
    <source>
        <dbReference type="EMBL" id="PJG82118.1"/>
    </source>
</evidence>
<dbReference type="GO" id="GO:0003796">
    <property type="term" value="F:lysozyme activity"/>
    <property type="evidence" value="ECO:0007669"/>
    <property type="project" value="UniProtKB-EC"/>
</dbReference>
<dbReference type="EC" id="3.2.1.17" evidence="6"/>
<evidence type="ECO:0000256" key="4">
    <source>
        <dbReference type="ARBA" id="ARBA00022801"/>
    </source>
</evidence>
<dbReference type="InterPro" id="IPR051018">
    <property type="entry name" value="Bacteriophage_GH24"/>
</dbReference>
<dbReference type="HAMAP" id="MF_04110">
    <property type="entry name" value="ENDOLYSIN_T4"/>
    <property type="match status" value="1"/>
</dbReference>
<dbReference type="PANTHER" id="PTHR38107">
    <property type="match status" value="1"/>
</dbReference>
<reference evidence="7 8" key="1">
    <citation type="submission" date="2017-11" db="EMBL/GenBank/DDBJ databases">
        <title>Reclassification of Bisgaard taxon 5 as Caviibacterium pharyngocola gen. nov., sp. nov.</title>
        <authorList>
            <person name="Christensen H."/>
        </authorList>
    </citation>
    <scope>NUCLEOTIDE SEQUENCE [LARGE SCALE GENOMIC DNA]</scope>
    <source>
        <strain evidence="7 8">7_3</strain>
    </source>
</reference>
<organism evidence="7 8">
    <name type="scientific">Caviibacterium pharyngocola</name>
    <dbReference type="NCBI Taxonomy" id="28159"/>
    <lineage>
        <taxon>Bacteria</taxon>
        <taxon>Pseudomonadati</taxon>
        <taxon>Pseudomonadota</taxon>
        <taxon>Gammaproteobacteria</taxon>
        <taxon>Pasteurellales</taxon>
        <taxon>Pasteurellaceae</taxon>
        <taxon>Caviibacterium</taxon>
    </lineage>
</organism>